<dbReference type="InParanoid" id="A0A1X7SYQ1"/>
<reference evidence="2" key="1">
    <citation type="journal article" date="2010" name="Nature">
        <title>The Amphimedon queenslandica genome and the evolution of animal complexity.</title>
        <authorList>
            <person name="Srivastava M."/>
            <person name="Simakov O."/>
            <person name="Chapman J."/>
            <person name="Fahey B."/>
            <person name="Gauthier M.E."/>
            <person name="Mitros T."/>
            <person name="Richards G.S."/>
            <person name="Conaco C."/>
            <person name="Dacre M."/>
            <person name="Hellsten U."/>
            <person name="Larroux C."/>
            <person name="Putnam N.H."/>
            <person name="Stanke M."/>
            <person name="Adamska M."/>
            <person name="Darling A."/>
            <person name="Degnan S.M."/>
            <person name="Oakley T.H."/>
            <person name="Plachetzki D.C."/>
            <person name="Zhai Y."/>
            <person name="Adamski M."/>
            <person name="Calcino A."/>
            <person name="Cummins S.F."/>
            <person name="Goodstein D.M."/>
            <person name="Harris C."/>
            <person name="Jackson D.J."/>
            <person name="Leys S.P."/>
            <person name="Shu S."/>
            <person name="Woodcroft B.J."/>
            <person name="Vervoort M."/>
            <person name="Kosik K.S."/>
            <person name="Manning G."/>
            <person name="Degnan B.M."/>
            <person name="Rokhsar D.S."/>
        </authorList>
    </citation>
    <scope>NUCLEOTIDE SEQUENCE [LARGE SCALE GENOMIC DNA]</scope>
</reference>
<protein>
    <submittedName>
        <fullName evidence="1">Uncharacterized protein</fullName>
    </submittedName>
</protein>
<evidence type="ECO:0000313" key="1">
    <source>
        <dbReference type="EnsemblMetazoa" id="Aqu2.1.07050_001"/>
    </source>
</evidence>
<organism evidence="1">
    <name type="scientific">Amphimedon queenslandica</name>
    <name type="common">Sponge</name>
    <dbReference type="NCBI Taxonomy" id="400682"/>
    <lineage>
        <taxon>Eukaryota</taxon>
        <taxon>Metazoa</taxon>
        <taxon>Porifera</taxon>
        <taxon>Demospongiae</taxon>
        <taxon>Heteroscleromorpha</taxon>
        <taxon>Haplosclerida</taxon>
        <taxon>Niphatidae</taxon>
        <taxon>Amphimedon</taxon>
    </lineage>
</organism>
<accession>A0A1X7SYQ1</accession>
<dbReference type="EnsemblMetazoa" id="XM_020006710.1">
    <property type="protein sequence ID" value="XP_019862269.1"/>
    <property type="gene ID" value="LOC109590841"/>
</dbReference>
<name>A0A1X7SYQ1_AMPQE</name>
<sequence>MASSLALRSFYLVASARQLLSHQWRKNGPISIFTLSRKRLCHMMSSSSSRIDTQTEDDGLAPMEVIKAALPSLSLAELKRLEKKIPELLYFCPKVEYLPANAYTLISNGTIKVLEVTDNHDDDWLSGDVADFLSKCIKMKIKGIEETVNLNYIQYYVKEVDYN</sequence>
<dbReference type="KEGG" id="aqu:109590841"/>
<gene>
    <name evidence="1" type="primary">109590841</name>
</gene>
<proteinExistence type="predicted"/>
<evidence type="ECO:0000313" key="2">
    <source>
        <dbReference type="Proteomes" id="UP000007879"/>
    </source>
</evidence>
<keyword evidence="2" id="KW-1185">Reference proteome</keyword>
<dbReference type="Proteomes" id="UP000007879">
    <property type="component" value="Unassembled WGS sequence"/>
</dbReference>
<reference evidence="1" key="2">
    <citation type="submission" date="2017-05" db="UniProtKB">
        <authorList>
            <consortium name="EnsemblMetazoa"/>
        </authorList>
    </citation>
    <scope>IDENTIFICATION</scope>
</reference>
<dbReference type="AlphaFoldDB" id="A0A1X7SYQ1"/>
<dbReference type="EnsemblMetazoa" id="Aqu2.1.07050_001">
    <property type="protein sequence ID" value="Aqu2.1.07050_001"/>
    <property type="gene ID" value="Aqu2.1.07050"/>
</dbReference>